<proteinExistence type="predicted"/>
<evidence type="ECO:0000313" key="1">
    <source>
        <dbReference type="EMBL" id="AYF30594.1"/>
    </source>
</evidence>
<dbReference type="KEGG" id="mtua:CSH63_24750"/>
<reference evidence="1 2" key="1">
    <citation type="submission" date="2017-10" db="EMBL/GenBank/DDBJ databases">
        <title>Integration of genomic and chemical information greatly accelerates assignment of the full stereostructure of myelolactone, a potent inhibitor of myeloma from a marine-derived Micromonospora.</title>
        <authorList>
            <person name="Kim M.C."/>
            <person name="Machado H."/>
            <person name="Jensen P.R."/>
            <person name="Fenical W."/>
        </authorList>
    </citation>
    <scope>NUCLEOTIDE SEQUENCE [LARGE SCALE GENOMIC DNA]</scope>
    <source>
        <strain evidence="1 2">CNY-010</strain>
    </source>
</reference>
<organism evidence="1 2">
    <name type="scientific">Micromonospora tulbaghiae</name>
    <dbReference type="NCBI Taxonomy" id="479978"/>
    <lineage>
        <taxon>Bacteria</taxon>
        <taxon>Bacillati</taxon>
        <taxon>Actinomycetota</taxon>
        <taxon>Actinomycetes</taxon>
        <taxon>Micromonosporales</taxon>
        <taxon>Micromonosporaceae</taxon>
        <taxon>Micromonospora</taxon>
    </lineage>
</organism>
<evidence type="ECO:0000313" key="2">
    <source>
        <dbReference type="Proteomes" id="UP000267804"/>
    </source>
</evidence>
<dbReference type="EMBL" id="CP024087">
    <property type="protein sequence ID" value="AYF30594.1"/>
    <property type="molecule type" value="Genomic_DNA"/>
</dbReference>
<dbReference type="AlphaFoldDB" id="A0A386WW14"/>
<dbReference type="RefSeq" id="WP_120572302.1">
    <property type="nucleotide sequence ID" value="NZ_CP024087.1"/>
</dbReference>
<dbReference type="Proteomes" id="UP000267804">
    <property type="component" value="Chromosome"/>
</dbReference>
<protein>
    <submittedName>
        <fullName evidence="1">Uncharacterized protein</fullName>
    </submittedName>
</protein>
<accession>A0A386WW14</accession>
<gene>
    <name evidence="1" type="ORF">CSH63_24750</name>
</gene>
<name>A0A386WW14_9ACTN</name>
<sequence length="93" mass="10418">MREITAEDAAKEIRRAYDVAATQHGGRAWTAIARLAERVDLTPAEMAEGIRHLARTDRRVVIVPESNQKTLTATARMYAVRYGGQDNHLITWG</sequence>